<evidence type="ECO:0000256" key="10">
    <source>
        <dbReference type="ARBA" id="ARBA00023316"/>
    </source>
</evidence>
<evidence type="ECO:0000256" key="2">
    <source>
        <dbReference type="ARBA" id="ARBA00022519"/>
    </source>
</evidence>
<feature type="domain" description="Glycosyl transferase family 51" evidence="12">
    <location>
        <begin position="67"/>
        <end position="224"/>
    </location>
</feature>
<dbReference type="HOGENOM" id="CLU_006354_1_1_5"/>
<evidence type="ECO:0000256" key="3">
    <source>
        <dbReference type="ARBA" id="ARBA00022676"/>
    </source>
</evidence>
<dbReference type="AlphaFoldDB" id="F7ZDR5"/>
<evidence type="ECO:0000313" key="13">
    <source>
        <dbReference type="EMBL" id="AEI95850.1"/>
    </source>
</evidence>
<dbReference type="GO" id="GO:0008955">
    <property type="term" value="F:peptidoglycan glycosyltransferase activity"/>
    <property type="evidence" value="ECO:0007669"/>
    <property type="project" value="UniProtKB-UniRule"/>
</dbReference>
<comment type="similarity">
    <text evidence="11">Belongs to the glycosyltransferase 51 family.</text>
</comment>
<dbReference type="GO" id="GO:0016763">
    <property type="term" value="F:pentosyltransferase activity"/>
    <property type="evidence" value="ECO:0007669"/>
    <property type="project" value="InterPro"/>
</dbReference>
<dbReference type="eggNOG" id="COG0744">
    <property type="taxonomic scope" value="Bacteria"/>
</dbReference>
<dbReference type="Gene3D" id="1.10.3810.10">
    <property type="entry name" value="Biosynthetic peptidoglycan transglycosylase-like"/>
    <property type="match status" value="1"/>
</dbReference>
<dbReference type="GO" id="GO:0005886">
    <property type="term" value="C:plasma membrane"/>
    <property type="evidence" value="ECO:0007669"/>
    <property type="project" value="UniProtKB-SubCell"/>
</dbReference>
<keyword evidence="9 11" id="KW-0472">Membrane</keyword>
<dbReference type="InterPro" id="IPR023346">
    <property type="entry name" value="Lysozyme-like_dom_sf"/>
</dbReference>
<keyword evidence="1 11" id="KW-1003">Cell membrane</keyword>
<dbReference type="EMBL" id="CP002623">
    <property type="protein sequence ID" value="AEI95850.1"/>
    <property type="molecule type" value="Genomic_DNA"/>
</dbReference>
<proteinExistence type="inferred from homology"/>
<keyword evidence="8 11" id="KW-1133">Transmembrane helix</keyword>
<comment type="function">
    <text evidence="11">Peptidoglycan polymerase that catalyzes glycan chain elongation from lipid-linked precursors.</text>
</comment>
<comment type="catalytic activity">
    <reaction evidence="11">
        <text>[GlcNAc-(1-&gt;4)-Mur2Ac(oyl-L-Ala-gamma-D-Glu-L-Lys-D-Ala-D-Ala)](n)-di-trans,octa-cis-undecaprenyl diphosphate + beta-D-GlcNAc-(1-&gt;4)-Mur2Ac(oyl-L-Ala-gamma-D-Glu-L-Lys-D-Ala-D-Ala)-di-trans,octa-cis-undecaprenyl diphosphate = [GlcNAc-(1-&gt;4)-Mur2Ac(oyl-L-Ala-gamma-D-Glu-L-Lys-D-Ala-D-Ala)](n+1)-di-trans,octa-cis-undecaprenyl diphosphate + di-trans,octa-cis-undecaprenyl diphosphate + H(+)</text>
        <dbReference type="Rhea" id="RHEA:23708"/>
        <dbReference type="Rhea" id="RHEA-COMP:9602"/>
        <dbReference type="Rhea" id="RHEA-COMP:9603"/>
        <dbReference type="ChEBI" id="CHEBI:15378"/>
        <dbReference type="ChEBI" id="CHEBI:58405"/>
        <dbReference type="ChEBI" id="CHEBI:60033"/>
        <dbReference type="ChEBI" id="CHEBI:78435"/>
        <dbReference type="EC" id="2.4.99.28"/>
    </reaction>
</comment>
<dbReference type="RefSeq" id="WP_013963731.1">
    <property type="nucleotide sequence ID" value="NC_015730.1"/>
</dbReference>
<keyword evidence="6 11" id="KW-0133">Cell shape</keyword>
<evidence type="ECO:0000256" key="7">
    <source>
        <dbReference type="ARBA" id="ARBA00022984"/>
    </source>
</evidence>
<dbReference type="NCBIfam" id="TIGR02070">
    <property type="entry name" value="mono_pep_trsgly"/>
    <property type="match status" value="1"/>
</dbReference>
<keyword evidence="4 11" id="KW-0808">Transferase</keyword>
<accession>F7ZDR5</accession>
<dbReference type="KEGG" id="rli:RLO149_c039480"/>
<dbReference type="SUPFAM" id="SSF53955">
    <property type="entry name" value="Lysozyme-like"/>
    <property type="match status" value="1"/>
</dbReference>
<evidence type="ECO:0000256" key="9">
    <source>
        <dbReference type="ARBA" id="ARBA00023136"/>
    </source>
</evidence>
<evidence type="ECO:0000256" key="4">
    <source>
        <dbReference type="ARBA" id="ARBA00022679"/>
    </source>
</evidence>
<keyword evidence="10 11" id="KW-0961">Cell wall biogenesis/degradation</keyword>
<dbReference type="GO" id="GO:0071555">
    <property type="term" value="P:cell wall organization"/>
    <property type="evidence" value="ECO:0007669"/>
    <property type="project" value="UniProtKB-KW"/>
</dbReference>
<evidence type="ECO:0000256" key="8">
    <source>
        <dbReference type="ARBA" id="ARBA00022989"/>
    </source>
</evidence>
<evidence type="ECO:0000256" key="1">
    <source>
        <dbReference type="ARBA" id="ARBA00022475"/>
    </source>
</evidence>
<dbReference type="HAMAP" id="MF_00766">
    <property type="entry name" value="PGT_MtgA"/>
    <property type="match status" value="1"/>
</dbReference>
<dbReference type="InterPro" id="IPR011812">
    <property type="entry name" value="Pep_trsgly"/>
</dbReference>
<dbReference type="Proteomes" id="UP000001353">
    <property type="component" value="Chromosome"/>
</dbReference>
<sequence>MAKRKTRTNPTSRVRSQGLVRKTLRIAVRVGLVVVALGLLVMFLGRFVPPLTTPYMFAEGRKLGGVSYEWVALEDVAPVMARSVVAAEDANFCTHWGFDMVAIREAIEDGGTRGASTLSQQTVKNLYLWHGRNYTRKAAEALLTPVLEGLWPKRRIIEVYLNIAEFDSGVFGVKAAAAHYFGVSPDALSATQAARLAAILPSPKTRSASRPSDFVRKRTRAIIDGAATIRRDGRAACFES</sequence>
<dbReference type="InterPro" id="IPR001264">
    <property type="entry name" value="Glyco_trans_51"/>
</dbReference>
<evidence type="ECO:0000256" key="11">
    <source>
        <dbReference type="HAMAP-Rule" id="MF_00766"/>
    </source>
</evidence>
<name>F7ZDR5_ROSLO</name>
<evidence type="ECO:0000259" key="12">
    <source>
        <dbReference type="Pfam" id="PF00912"/>
    </source>
</evidence>
<dbReference type="UniPathway" id="UPA00219"/>
<dbReference type="Pfam" id="PF00912">
    <property type="entry name" value="Transgly"/>
    <property type="match status" value="1"/>
</dbReference>
<dbReference type="GO" id="GO:0009274">
    <property type="term" value="C:peptidoglycan-based cell wall"/>
    <property type="evidence" value="ECO:0007669"/>
    <property type="project" value="InterPro"/>
</dbReference>
<keyword evidence="5 11" id="KW-0812">Transmembrane</keyword>
<dbReference type="PANTHER" id="PTHR30400:SF0">
    <property type="entry name" value="BIOSYNTHETIC PEPTIDOGLYCAN TRANSGLYCOSYLASE"/>
    <property type="match status" value="1"/>
</dbReference>
<feature type="transmembrane region" description="Helical" evidence="11">
    <location>
        <begin position="26"/>
        <end position="48"/>
    </location>
</feature>
<dbReference type="GO" id="GO:0009252">
    <property type="term" value="P:peptidoglycan biosynthetic process"/>
    <property type="evidence" value="ECO:0007669"/>
    <property type="project" value="UniProtKB-UniRule"/>
</dbReference>
<protein>
    <recommendedName>
        <fullName evidence="11">Biosynthetic peptidoglycan transglycosylase</fullName>
        <ecNumber evidence="11">2.4.99.28</ecNumber>
    </recommendedName>
    <alternativeName>
        <fullName evidence="11">Glycan polymerase</fullName>
    </alternativeName>
    <alternativeName>
        <fullName evidence="11">Peptidoglycan glycosyltransferase MtgA</fullName>
        <shortName evidence="11">PGT</shortName>
    </alternativeName>
</protein>
<dbReference type="PANTHER" id="PTHR30400">
    <property type="entry name" value="MONOFUNCTIONAL BIOSYNTHETIC PEPTIDOGLYCAN TRANSGLYCOSYLASE"/>
    <property type="match status" value="1"/>
</dbReference>
<dbReference type="EC" id="2.4.99.28" evidence="11"/>
<evidence type="ECO:0000313" key="14">
    <source>
        <dbReference type="Proteomes" id="UP000001353"/>
    </source>
</evidence>
<organism evidence="13 14">
    <name type="scientific">Roseobacter litoralis (strain ATCC 49566 / DSM 6996 / JCM 21268 / NBRC 15278 / OCh 149)</name>
    <dbReference type="NCBI Taxonomy" id="391595"/>
    <lineage>
        <taxon>Bacteria</taxon>
        <taxon>Pseudomonadati</taxon>
        <taxon>Pseudomonadota</taxon>
        <taxon>Alphaproteobacteria</taxon>
        <taxon>Rhodobacterales</taxon>
        <taxon>Roseobacteraceae</taxon>
        <taxon>Roseobacter</taxon>
    </lineage>
</organism>
<keyword evidence="14" id="KW-1185">Reference proteome</keyword>
<dbReference type="GO" id="GO:0008360">
    <property type="term" value="P:regulation of cell shape"/>
    <property type="evidence" value="ECO:0007669"/>
    <property type="project" value="UniProtKB-KW"/>
</dbReference>
<keyword evidence="2 11" id="KW-0997">Cell inner membrane</keyword>
<dbReference type="InterPro" id="IPR036950">
    <property type="entry name" value="PBP_transglycosylase"/>
</dbReference>
<keyword evidence="7 11" id="KW-0573">Peptidoglycan synthesis</keyword>
<reference evidence="13 14" key="1">
    <citation type="journal article" date="2011" name="BMC Genomics">
        <title>Comparative genome analysis and genome-guided physiological analysis of Roseobacter litoralis.</title>
        <authorList>
            <person name="Kalhoefer D."/>
            <person name="Thole S."/>
            <person name="Voget S."/>
            <person name="Lehmann R."/>
            <person name="Liesegang H."/>
            <person name="Wollher A."/>
            <person name="Daniel R."/>
            <person name="Simon M."/>
            <person name="Brinkhoff T."/>
        </authorList>
    </citation>
    <scope>NUCLEOTIDE SEQUENCE [LARGE SCALE GENOMIC DNA]</scope>
    <source>
        <strain evidence="14">ATCC 49566 / DSM 6996 / JCM 21268 / NBRC 15278 / OCh 149</strain>
    </source>
</reference>
<gene>
    <name evidence="11 13" type="primary">mtgA</name>
    <name evidence="13" type="ordered locus">RLO149_c039480</name>
</gene>
<dbReference type="STRING" id="391595.RLO149_c039480"/>
<comment type="pathway">
    <text evidence="11">Cell wall biogenesis; peptidoglycan biosynthesis.</text>
</comment>
<evidence type="ECO:0000256" key="5">
    <source>
        <dbReference type="ARBA" id="ARBA00022692"/>
    </source>
</evidence>
<comment type="subcellular location">
    <subcellularLocation>
        <location evidence="11">Cell inner membrane</location>
        <topology evidence="11">Single-pass membrane protein</topology>
    </subcellularLocation>
</comment>
<keyword evidence="3 11" id="KW-0328">Glycosyltransferase</keyword>
<evidence type="ECO:0000256" key="6">
    <source>
        <dbReference type="ARBA" id="ARBA00022960"/>
    </source>
</evidence>